<dbReference type="Proteomes" id="UP000070427">
    <property type="component" value="Unassembled WGS sequence"/>
</dbReference>
<dbReference type="AlphaFoldDB" id="A0A140L3W8"/>
<name>A0A140L3W8_9FIRM</name>
<dbReference type="NCBIfam" id="TIGR02669">
    <property type="entry name" value="SpoIID_LytB"/>
    <property type="match status" value="1"/>
</dbReference>
<gene>
    <name evidence="2" type="primary">lytB_3</name>
    <name evidence="2" type="ORF">AN618_19660</name>
</gene>
<comment type="caution">
    <text evidence="2">The sequence shown here is derived from an EMBL/GenBank/DDBJ whole genome shotgun (WGS) entry which is preliminary data.</text>
</comment>
<feature type="domain" description="Sporulation stage II protein D amidase enhancer LytB N-terminal" evidence="1">
    <location>
        <begin position="60"/>
        <end position="148"/>
    </location>
</feature>
<keyword evidence="3" id="KW-1185">Reference proteome</keyword>
<dbReference type="InterPro" id="IPR013693">
    <property type="entry name" value="SpoIID/LytB_N"/>
</dbReference>
<evidence type="ECO:0000313" key="2">
    <source>
        <dbReference type="EMBL" id="KXG75243.1"/>
    </source>
</evidence>
<dbReference type="InterPro" id="IPR013486">
    <property type="entry name" value="SpoIID/LytB"/>
</dbReference>
<sequence length="323" mass="35952">MRTKLRVLLVMVLILTLVLPGCRGRQGAEKTHELPKIPDKISRGQGKEPELVVYEVESGQRKKMKLEDYVAGVVAGEMENNWPVEALAAQAILARTYVLEFVQDKGASKFGNAHISTDFEEAQAWNPGKINDRIKKAVEMTRGEVISYKGNFVKAWFHSHAGGLTATAKEGLNYKEEEPPYIAVVKSPDENAGPEGKRVWKAVFSKDELRRLLREKLGQDTGEINEVSVVERGPSGRATKIKIGNAVVHAADLRTALDPMRMRSTLLTSLRIEQDKVVMEGKGFGHGVGMSQWGARVLAERGKSPEDIIKYYFKGVEIVKLWD</sequence>
<dbReference type="PATRIC" id="fig|520764.3.peg.2110"/>
<dbReference type="RefSeq" id="WP_066354457.1">
    <property type="nucleotide sequence ID" value="NZ_LOED01000029.1"/>
</dbReference>
<proteinExistence type="predicted"/>
<protein>
    <submittedName>
        <fullName evidence="2">Amidase enhancer</fullName>
    </submittedName>
</protein>
<accession>A0A140L3W8</accession>
<dbReference type="STRING" id="520764.AN618_19660"/>
<dbReference type="OrthoDB" id="9794671at2"/>
<evidence type="ECO:0000313" key="3">
    <source>
        <dbReference type="Proteomes" id="UP000070427"/>
    </source>
</evidence>
<dbReference type="GO" id="GO:0030435">
    <property type="term" value="P:sporulation resulting in formation of a cellular spore"/>
    <property type="evidence" value="ECO:0007669"/>
    <property type="project" value="InterPro"/>
</dbReference>
<organism evidence="2 3">
    <name type="scientific">Fervidicola ferrireducens</name>
    <dbReference type="NCBI Taxonomy" id="520764"/>
    <lineage>
        <taxon>Bacteria</taxon>
        <taxon>Bacillati</taxon>
        <taxon>Bacillota</taxon>
        <taxon>Clostridia</taxon>
        <taxon>Thermosediminibacterales</taxon>
        <taxon>Thermosediminibacteraceae</taxon>
        <taxon>Fervidicola</taxon>
    </lineage>
</organism>
<dbReference type="Pfam" id="PF08486">
    <property type="entry name" value="SpoIID"/>
    <property type="match status" value="1"/>
</dbReference>
<evidence type="ECO:0000259" key="1">
    <source>
        <dbReference type="Pfam" id="PF08486"/>
    </source>
</evidence>
<dbReference type="EMBL" id="LOED01000029">
    <property type="protein sequence ID" value="KXG75243.1"/>
    <property type="molecule type" value="Genomic_DNA"/>
</dbReference>
<reference evidence="2 3" key="1">
    <citation type="submission" date="2015-12" db="EMBL/GenBank/DDBJ databases">
        <title>Draft genome sequnece of Fervidicola ferrireducens strain Y170.</title>
        <authorList>
            <person name="Patel B.K."/>
        </authorList>
    </citation>
    <scope>NUCLEOTIDE SEQUENCE [LARGE SCALE GENOMIC DNA]</scope>
    <source>
        <strain evidence="2 3">Y170</strain>
    </source>
</reference>
<dbReference type="InParanoid" id="A0A140L3W8"/>